<feature type="binding site" evidence="6">
    <location>
        <position position="344"/>
    </location>
    <ligand>
        <name>Zn(2+)</name>
        <dbReference type="ChEBI" id="CHEBI:29105"/>
    </ligand>
</feature>
<comment type="subunit">
    <text evidence="6">Forms a complex with DabB.</text>
</comment>
<keyword evidence="4 6" id="KW-0862">Zinc</keyword>
<dbReference type="InterPro" id="IPR018752">
    <property type="entry name" value="DabA"/>
</dbReference>
<reference evidence="8" key="1">
    <citation type="submission" date="2017-04" db="EMBL/GenBank/DDBJ databases">
        <authorList>
            <person name="Varghese N."/>
            <person name="Submissions S."/>
        </authorList>
    </citation>
    <scope>NUCLEOTIDE SEQUENCE [LARGE SCALE GENOMIC DNA]</scope>
    <source>
        <strain evidence="8">DSM 4125</strain>
    </source>
</reference>
<dbReference type="GO" id="GO:0008270">
    <property type="term" value="F:zinc ion binding"/>
    <property type="evidence" value="ECO:0007669"/>
    <property type="project" value="UniProtKB-UniRule"/>
</dbReference>
<dbReference type="PANTHER" id="PTHR38344:SF1">
    <property type="entry name" value="INORGANIC CARBON TRANSPORTER SUBUNIT DABA-RELATED"/>
    <property type="match status" value="1"/>
</dbReference>
<feature type="binding site" evidence="6">
    <location>
        <position position="526"/>
    </location>
    <ligand>
        <name>Zn(2+)</name>
        <dbReference type="ChEBI" id="CHEBI:29105"/>
    </ligand>
</feature>
<comment type="subcellular location">
    <subcellularLocation>
        <location evidence="6">Cell membrane</location>
        <topology evidence="6">Peripheral membrane protein</topology>
    </subcellularLocation>
</comment>
<proteinExistence type="inferred from homology"/>
<dbReference type="EMBL" id="FXAW01000005">
    <property type="protein sequence ID" value="SMG40331.1"/>
    <property type="molecule type" value="Genomic_DNA"/>
</dbReference>
<evidence type="ECO:0000256" key="3">
    <source>
        <dbReference type="ARBA" id="ARBA00022723"/>
    </source>
</evidence>
<comment type="similarity">
    <text evidence="6">Belongs to the inorganic carbon transporter (TC 9.A.2) DabA family.</text>
</comment>
<dbReference type="HAMAP" id="MF_01871">
    <property type="entry name" value="DabA"/>
    <property type="match status" value="1"/>
</dbReference>
<evidence type="ECO:0000313" key="8">
    <source>
        <dbReference type="Proteomes" id="UP000193804"/>
    </source>
</evidence>
<evidence type="ECO:0000256" key="4">
    <source>
        <dbReference type="ARBA" id="ARBA00022833"/>
    </source>
</evidence>
<keyword evidence="2 6" id="KW-1003">Cell membrane</keyword>
<evidence type="ECO:0000256" key="1">
    <source>
        <dbReference type="ARBA" id="ARBA00022448"/>
    </source>
</evidence>
<sequence length="845" mass="94860">MSNSINTSEIIFTNEKMAQALHTAAKKIAPLWPLENFVAVNPYLGLSGHSFESIARQLSFQAGIQTTMPRDYYLKAIQENKLLLEDIEIVLAKNKTIEYDDAPSFIRDLKSKDFEKVKTPKVNTVAEVARKISSANWPDFMLDCISSWASSYFDQAQSQWKKDKHQLSLFSAWKIEAETNRSPSLMGLKGFHQLITELPDNPTEAAKIAIDSLGLDEEALPIYLHSLLLRVGGWSSYIAHFDWDSNRYGREEELVSEFLSILVCWEYGIFNALKNPVLESQWKIAKEEMIKKGFSEGSNSAISDLLILQEAYDLSAQRKLTGKFKVKVQSNQENIKCKVQAVFCIDVRSEVYRRNLESVAPEFETLGFAGFFGFPINFVKVGHDDGYDQCPALIPSGYKVLEKIDDQNQNEKVILRRKLNRAFSFAWKSFKSSAITSFGFVSPVGLSLLPKLFTDSFGITRPVPHPQHNGLSKKEIENLSVDIESRQNGGQITGIPLADRVNMAKGALQAMSLTNNFARMIMIVGHGSTSVNNPHASGLDCGACAGQSGEANAKVASVILNDKEVRRQLAIDNIFIPDTTYFLACLHDTTTDEVSLFNTDLVPDSHQEDLENIKQRIRQAGKSARAERVLRMSMEGDGDIDSFVRSRSNDWSQIRPEWGLAGCSSFVVAPRTITRGLNLEGRSFLHSYNWKDDKGFAVLEAIMTAPMIVTSWINLQYYASTVDNKHFGSGNKTLHNVTSGVGVLEGFAGDLRSGLPMQSIYDGVNYQHEPLRLSVVINAPKEAMIQMLEKHDSVRELCDNRWIFLMAMNDEGEVTDIYDGELKWKKLNVEEGIFERNEKLIEELV</sequence>
<evidence type="ECO:0000256" key="6">
    <source>
        <dbReference type="HAMAP-Rule" id="MF_01871"/>
    </source>
</evidence>
<comment type="cofactor">
    <cofactor evidence="6">
        <name>Zn(2+)</name>
        <dbReference type="ChEBI" id="CHEBI:29105"/>
    </cofactor>
</comment>
<keyword evidence="1 6" id="KW-0813">Transport</keyword>
<keyword evidence="8" id="KW-1185">Reference proteome</keyword>
<dbReference type="Pfam" id="PF10070">
    <property type="entry name" value="DabA"/>
    <property type="match status" value="1"/>
</dbReference>
<accession>A0A1X7KH24</accession>
<comment type="function">
    <text evidence="6">Part of an energy-coupled inorganic carbon pump.</text>
</comment>
<dbReference type="Proteomes" id="UP000193804">
    <property type="component" value="Unassembled WGS sequence"/>
</dbReference>
<name>A0A1X7KH24_9BACT</name>
<dbReference type="STRING" id="1028.SAMN05661096_02735"/>
<gene>
    <name evidence="6" type="primary">dabA</name>
    <name evidence="7" type="ORF">SAMN05661096_02735</name>
</gene>
<feature type="binding site" evidence="6">
    <location>
        <position position="346"/>
    </location>
    <ligand>
        <name>Zn(2+)</name>
        <dbReference type="ChEBI" id="CHEBI:29105"/>
    </ligand>
</feature>
<evidence type="ECO:0000256" key="2">
    <source>
        <dbReference type="ARBA" id="ARBA00022475"/>
    </source>
</evidence>
<evidence type="ECO:0000313" key="7">
    <source>
        <dbReference type="EMBL" id="SMG40331.1"/>
    </source>
</evidence>
<dbReference type="AlphaFoldDB" id="A0A1X7KH24"/>
<organism evidence="7 8">
    <name type="scientific">Marivirga sericea</name>
    <dbReference type="NCBI Taxonomy" id="1028"/>
    <lineage>
        <taxon>Bacteria</taxon>
        <taxon>Pseudomonadati</taxon>
        <taxon>Bacteroidota</taxon>
        <taxon>Cytophagia</taxon>
        <taxon>Cytophagales</taxon>
        <taxon>Marivirgaceae</taxon>
        <taxon>Marivirga</taxon>
    </lineage>
</organism>
<dbReference type="GO" id="GO:0005886">
    <property type="term" value="C:plasma membrane"/>
    <property type="evidence" value="ECO:0007669"/>
    <property type="project" value="UniProtKB-SubCell"/>
</dbReference>
<protein>
    <recommendedName>
        <fullName evidence="6">Probable inorganic carbon transporter subunit DabA</fullName>
    </recommendedName>
</protein>
<dbReference type="PANTHER" id="PTHR38344">
    <property type="entry name" value="UPF0753 PROTEIN AQ_863"/>
    <property type="match status" value="1"/>
</dbReference>
<feature type="binding site" evidence="6">
    <location>
        <position position="541"/>
    </location>
    <ligand>
        <name>Zn(2+)</name>
        <dbReference type="ChEBI" id="CHEBI:29105"/>
    </ligand>
</feature>
<keyword evidence="3 6" id="KW-0479">Metal-binding</keyword>
<keyword evidence="5 6" id="KW-0472">Membrane</keyword>
<evidence type="ECO:0000256" key="5">
    <source>
        <dbReference type="ARBA" id="ARBA00023136"/>
    </source>
</evidence>
<dbReference type="RefSeq" id="WP_085517894.1">
    <property type="nucleotide sequence ID" value="NZ_FXAW01000005.1"/>
</dbReference>